<feature type="transmembrane region" description="Helical" evidence="11">
    <location>
        <begin position="425"/>
        <end position="448"/>
    </location>
</feature>
<keyword evidence="10 11" id="KW-0472">Membrane</keyword>
<dbReference type="InterPro" id="IPR009078">
    <property type="entry name" value="Ferritin-like_SF"/>
</dbReference>
<dbReference type="GO" id="GO:0043682">
    <property type="term" value="F:P-type divalent copper transporter activity"/>
    <property type="evidence" value="ECO:0007669"/>
    <property type="project" value="TreeGrafter"/>
</dbReference>
<name>A0A939EJR1_9HYPH</name>
<dbReference type="InterPro" id="IPR011017">
    <property type="entry name" value="TRASH_dom"/>
</dbReference>
<dbReference type="CDD" id="cd02094">
    <property type="entry name" value="P-type_ATPase_Cu-like"/>
    <property type="match status" value="1"/>
</dbReference>
<evidence type="ECO:0000256" key="2">
    <source>
        <dbReference type="ARBA" id="ARBA00006024"/>
    </source>
</evidence>
<keyword evidence="6 11" id="KW-0547">Nucleotide-binding</keyword>
<dbReference type="InterPro" id="IPR001757">
    <property type="entry name" value="P_typ_ATPase"/>
</dbReference>
<dbReference type="Gene3D" id="2.70.150.10">
    <property type="entry name" value="Calcium-transporting ATPase, cytoplasmic transduction domain A"/>
    <property type="match status" value="1"/>
</dbReference>
<dbReference type="SFLD" id="SFLDS00003">
    <property type="entry name" value="Haloacid_Dehalogenase"/>
    <property type="match status" value="1"/>
</dbReference>
<evidence type="ECO:0000256" key="11">
    <source>
        <dbReference type="RuleBase" id="RU362081"/>
    </source>
</evidence>
<dbReference type="Pfam" id="PF00702">
    <property type="entry name" value="Hydrolase"/>
    <property type="match status" value="1"/>
</dbReference>
<evidence type="ECO:0000256" key="7">
    <source>
        <dbReference type="ARBA" id="ARBA00022840"/>
    </source>
</evidence>
<dbReference type="SUPFAM" id="SSF47240">
    <property type="entry name" value="Ferritin-like"/>
    <property type="match status" value="1"/>
</dbReference>
<dbReference type="GO" id="GO:0005524">
    <property type="term" value="F:ATP binding"/>
    <property type="evidence" value="ECO:0007669"/>
    <property type="project" value="UniProtKB-UniRule"/>
</dbReference>
<dbReference type="NCBIfam" id="TIGR01511">
    <property type="entry name" value="ATPase-IB1_Cu"/>
    <property type="match status" value="1"/>
</dbReference>
<dbReference type="Pfam" id="PF04945">
    <property type="entry name" value="YHS"/>
    <property type="match status" value="1"/>
</dbReference>
<organism evidence="13 14">
    <name type="scientific">Roseibium limicola</name>
    <dbReference type="NCBI Taxonomy" id="2816037"/>
    <lineage>
        <taxon>Bacteria</taxon>
        <taxon>Pseudomonadati</taxon>
        <taxon>Pseudomonadota</taxon>
        <taxon>Alphaproteobacteria</taxon>
        <taxon>Hyphomicrobiales</taxon>
        <taxon>Stappiaceae</taxon>
        <taxon>Roseibium</taxon>
    </lineage>
</organism>
<evidence type="ECO:0000256" key="3">
    <source>
        <dbReference type="ARBA" id="ARBA00022475"/>
    </source>
</evidence>
<dbReference type="InterPro" id="IPR007029">
    <property type="entry name" value="YHS_dom"/>
</dbReference>
<dbReference type="SFLD" id="SFLDF00027">
    <property type="entry name" value="p-type_atpase"/>
    <property type="match status" value="1"/>
</dbReference>
<dbReference type="InterPro" id="IPR018303">
    <property type="entry name" value="ATPase_P-typ_P_site"/>
</dbReference>
<keyword evidence="5 11" id="KW-0479">Metal-binding</keyword>
<dbReference type="GO" id="GO:0005507">
    <property type="term" value="F:copper ion binding"/>
    <property type="evidence" value="ECO:0007669"/>
    <property type="project" value="TreeGrafter"/>
</dbReference>
<keyword evidence="8" id="KW-1278">Translocase</keyword>
<dbReference type="RefSeq" id="WP_206937401.1">
    <property type="nucleotide sequence ID" value="NZ_JAFLNF010000001.1"/>
</dbReference>
<dbReference type="PRINTS" id="PR00119">
    <property type="entry name" value="CATATPASE"/>
</dbReference>
<gene>
    <name evidence="13" type="ORF">J0X15_00845</name>
</gene>
<dbReference type="Proteomes" id="UP000664779">
    <property type="component" value="Unassembled WGS sequence"/>
</dbReference>
<dbReference type="NCBIfam" id="TIGR01494">
    <property type="entry name" value="ATPase_P-type"/>
    <property type="match status" value="1"/>
</dbReference>
<evidence type="ECO:0000256" key="4">
    <source>
        <dbReference type="ARBA" id="ARBA00022692"/>
    </source>
</evidence>
<dbReference type="InterPro" id="IPR027256">
    <property type="entry name" value="P-typ_ATPase_IB"/>
</dbReference>
<dbReference type="InterPro" id="IPR045800">
    <property type="entry name" value="HMBD"/>
</dbReference>
<keyword evidence="4 11" id="KW-0812">Transmembrane</keyword>
<evidence type="ECO:0000256" key="6">
    <source>
        <dbReference type="ARBA" id="ARBA00022741"/>
    </source>
</evidence>
<dbReference type="Gene3D" id="3.40.1110.10">
    <property type="entry name" value="Calcium-transporting ATPase, cytoplasmic domain N"/>
    <property type="match status" value="1"/>
</dbReference>
<evidence type="ECO:0000256" key="5">
    <source>
        <dbReference type="ARBA" id="ARBA00022723"/>
    </source>
</evidence>
<dbReference type="Gene3D" id="3.40.50.1000">
    <property type="entry name" value="HAD superfamily/HAD-like"/>
    <property type="match status" value="1"/>
</dbReference>
<dbReference type="InterPro" id="IPR023214">
    <property type="entry name" value="HAD_sf"/>
</dbReference>
<comment type="subcellular location">
    <subcellularLocation>
        <location evidence="1">Cell membrane</location>
        <topology evidence="1">Multi-pass membrane protein</topology>
    </subcellularLocation>
</comment>
<feature type="transmembrane region" description="Helical" evidence="11">
    <location>
        <begin position="140"/>
        <end position="159"/>
    </location>
</feature>
<dbReference type="Pfam" id="PF00122">
    <property type="entry name" value="E1-E2_ATPase"/>
    <property type="match status" value="1"/>
</dbReference>
<feature type="transmembrane region" description="Helical" evidence="11">
    <location>
        <begin position="243"/>
        <end position="262"/>
    </location>
</feature>
<proteinExistence type="inferred from homology"/>
<dbReference type="SMART" id="SM00746">
    <property type="entry name" value="TRASH"/>
    <property type="match status" value="1"/>
</dbReference>
<accession>A0A939EJR1</accession>
<dbReference type="SFLD" id="SFLDG00002">
    <property type="entry name" value="C1.7:_P-type_atpase_like"/>
    <property type="match status" value="1"/>
</dbReference>
<dbReference type="GO" id="GO:0016887">
    <property type="term" value="F:ATP hydrolysis activity"/>
    <property type="evidence" value="ECO:0007669"/>
    <property type="project" value="InterPro"/>
</dbReference>
<keyword evidence="14" id="KW-1185">Reference proteome</keyword>
<feature type="transmembrane region" description="Helical" evidence="11">
    <location>
        <begin position="204"/>
        <end position="231"/>
    </location>
</feature>
<feature type="domain" description="TRASH" evidence="12">
    <location>
        <begin position="37"/>
        <end position="75"/>
    </location>
</feature>
<evidence type="ECO:0000256" key="9">
    <source>
        <dbReference type="ARBA" id="ARBA00022989"/>
    </source>
</evidence>
<evidence type="ECO:0000313" key="13">
    <source>
        <dbReference type="EMBL" id="MBO0343753.1"/>
    </source>
</evidence>
<dbReference type="GO" id="GO:0016491">
    <property type="term" value="F:oxidoreductase activity"/>
    <property type="evidence" value="ECO:0007669"/>
    <property type="project" value="InterPro"/>
</dbReference>
<keyword evidence="9 11" id="KW-1133">Transmembrane helix</keyword>
<dbReference type="InterPro" id="IPR023298">
    <property type="entry name" value="ATPase_P-typ_TM_dom_sf"/>
</dbReference>
<evidence type="ECO:0000259" key="12">
    <source>
        <dbReference type="SMART" id="SM00746"/>
    </source>
</evidence>
<feature type="transmembrane region" description="Helical" evidence="11">
    <location>
        <begin position="741"/>
        <end position="760"/>
    </location>
</feature>
<dbReference type="SUPFAM" id="SSF81665">
    <property type="entry name" value="Calcium ATPase, transmembrane domain M"/>
    <property type="match status" value="1"/>
</dbReference>
<dbReference type="SUPFAM" id="SSF81653">
    <property type="entry name" value="Calcium ATPase, transduction domain A"/>
    <property type="match status" value="1"/>
</dbReference>
<dbReference type="AlphaFoldDB" id="A0A939EJR1"/>
<feature type="transmembrane region" description="Helical" evidence="11">
    <location>
        <begin position="171"/>
        <end position="192"/>
    </location>
</feature>
<dbReference type="InterPro" id="IPR059000">
    <property type="entry name" value="ATPase_P-type_domA"/>
</dbReference>
<dbReference type="InterPro" id="IPR023299">
    <property type="entry name" value="ATPase_P-typ_cyto_dom_N"/>
</dbReference>
<protein>
    <submittedName>
        <fullName evidence="13">Heavy metal translocating P-type ATPase</fullName>
    </submittedName>
</protein>
<comment type="caution">
    <text evidence="13">The sequence shown here is derived from an EMBL/GenBank/DDBJ whole genome shotgun (WGS) entry which is preliminary data.</text>
</comment>
<evidence type="ECO:0000256" key="10">
    <source>
        <dbReference type="ARBA" id="ARBA00023136"/>
    </source>
</evidence>
<keyword evidence="7 11" id="KW-0067">ATP-binding</keyword>
<dbReference type="SUPFAM" id="SSF56784">
    <property type="entry name" value="HAD-like"/>
    <property type="match status" value="1"/>
</dbReference>
<keyword evidence="3 11" id="KW-1003">Cell membrane</keyword>
<dbReference type="EMBL" id="JAFLNF010000001">
    <property type="protein sequence ID" value="MBO0343753.1"/>
    <property type="molecule type" value="Genomic_DNA"/>
</dbReference>
<dbReference type="GO" id="GO:0005886">
    <property type="term" value="C:plasma membrane"/>
    <property type="evidence" value="ECO:0007669"/>
    <property type="project" value="UniProtKB-SubCell"/>
</dbReference>
<dbReference type="InterPro" id="IPR044492">
    <property type="entry name" value="P_typ_ATPase_HD_dom"/>
</dbReference>
<reference evidence="13" key="1">
    <citation type="submission" date="2021-03" db="EMBL/GenBank/DDBJ databases">
        <title>Roseibium sp. CAU 1637 isolated from Incheon.</title>
        <authorList>
            <person name="Kim W."/>
        </authorList>
    </citation>
    <scope>NUCLEOTIDE SEQUENCE</scope>
    <source>
        <strain evidence="13">CAU 1637</strain>
    </source>
</reference>
<dbReference type="GO" id="GO:0055070">
    <property type="term" value="P:copper ion homeostasis"/>
    <property type="evidence" value="ECO:0007669"/>
    <property type="project" value="TreeGrafter"/>
</dbReference>
<dbReference type="Gene3D" id="1.10.620.20">
    <property type="entry name" value="Ribonucleotide Reductase, subunit A"/>
    <property type="match status" value="1"/>
</dbReference>
<dbReference type="InterPro" id="IPR008250">
    <property type="entry name" value="ATPase_P-typ_transduc_dom_A_sf"/>
</dbReference>
<dbReference type="Pfam" id="PF19335">
    <property type="entry name" value="HMBD"/>
    <property type="match status" value="1"/>
</dbReference>
<evidence type="ECO:0000313" key="14">
    <source>
        <dbReference type="Proteomes" id="UP000664779"/>
    </source>
</evidence>
<sequence>MTVSSQSPASSSNVTGGPCCGGHGKGSLPEGADAATDPVCGMTVKLGIGKPSLTYKGEDYHFCSSGCHDRFDADPWFYLSGNSKRVVKKAPDNALFTCPMDPEIVQEGPGTCPICGMALEPMSGVSDEPNHELIDFTRRFWVSVAAAVPLLLLTMGPMIGLPVREWMGERAAIIAEFLLATPVVLWAAAPFFQRGWTSLKTRHFNMWTLIMLGVGVGYAYSTVATFLPGLFPETLRSQGGHVPVYFEAAVVIIALVFVGQVLELRAREKTGDALKALMDLAPKTARRVTPEGDEYDAPLENIITGDHLRVRPGDRVPVDGCVLEGGSSVDESLVTGEPLPVEKSPGDKVTGGTLNKSGAFVMAAEKVGEETLLSQIVAMVSAAQRSRAPIQGLADKVAGYFVPTVVGVAVLAFLIWVLVGPEPALTHGILAAVSVLIIACPCALGLATPMSIMTATGRGARAGVLIKDAAALERFAAVDTLVVDKTGTLTEGRPELTDVVTVSGQNEARILGLAASLEAASEHPLAEAIVSGAKARGVDLSKVEDFEALTGKGVRGRIGVQSVALGNATLMRDLGINASALEGAADDLAQAGKTAMYLAVDGQLAGVVAVQDRIKETAVEVIRELQKSGIRMVMATGDTQRTAQAVADQLGLDDVRAGVLPADKKALIDELKGQGRIVAMAGDGVNDAPALAAADVGLAMGTGADVAVESAGLTLLKGDLTGLLKARHLAEATIRNIRQNLFLAFVYNSIGVPIAAGVLYPFTGSLLSPMLAAGAMSLSSVSVISNALRLRRVKL</sequence>
<feature type="transmembrane region" description="Helical" evidence="11">
    <location>
        <begin position="397"/>
        <end position="419"/>
    </location>
</feature>
<comment type="similarity">
    <text evidence="2 11">Belongs to the cation transport ATPase (P-type) (TC 3.A.3) family. Type IB subfamily.</text>
</comment>
<dbReference type="FunFam" id="2.70.150.10:FF:000020">
    <property type="entry name" value="Copper-exporting P-type ATPase A"/>
    <property type="match status" value="1"/>
</dbReference>
<dbReference type="PANTHER" id="PTHR43520">
    <property type="entry name" value="ATP7, ISOFORM B"/>
    <property type="match status" value="1"/>
</dbReference>
<dbReference type="PROSITE" id="PS00154">
    <property type="entry name" value="ATPASE_E1_E2"/>
    <property type="match status" value="1"/>
</dbReference>
<feature type="transmembrane region" description="Helical" evidence="11">
    <location>
        <begin position="766"/>
        <end position="788"/>
    </location>
</feature>
<dbReference type="GO" id="GO:0060003">
    <property type="term" value="P:copper ion export"/>
    <property type="evidence" value="ECO:0007669"/>
    <property type="project" value="UniProtKB-ARBA"/>
</dbReference>
<dbReference type="NCBIfam" id="TIGR01525">
    <property type="entry name" value="ATPase-IB_hvy"/>
    <property type="match status" value="1"/>
</dbReference>
<dbReference type="PRINTS" id="PR00943">
    <property type="entry name" value="CUATPASE"/>
</dbReference>
<evidence type="ECO:0000256" key="1">
    <source>
        <dbReference type="ARBA" id="ARBA00004651"/>
    </source>
</evidence>
<dbReference type="InterPro" id="IPR012348">
    <property type="entry name" value="RNR-like"/>
</dbReference>
<dbReference type="PANTHER" id="PTHR43520:SF8">
    <property type="entry name" value="P-TYPE CU(+) TRANSPORTER"/>
    <property type="match status" value="1"/>
</dbReference>
<evidence type="ECO:0000256" key="8">
    <source>
        <dbReference type="ARBA" id="ARBA00022967"/>
    </source>
</evidence>
<dbReference type="InterPro" id="IPR036412">
    <property type="entry name" value="HAD-like_sf"/>
</dbReference>